<keyword evidence="9" id="KW-1185">Reference proteome</keyword>
<accession>A0A1U9MK13</accession>
<evidence type="ECO:0000256" key="2">
    <source>
        <dbReference type="ARBA" id="ARBA00008806"/>
    </source>
</evidence>
<keyword evidence="3" id="KW-1003">Cell membrane</keyword>
<comment type="subcellular location">
    <subcellularLocation>
        <location evidence="1">Cell membrane</location>
        <topology evidence="1">Multi-pass membrane protein</topology>
    </subcellularLocation>
</comment>
<dbReference type="PANTHER" id="PTHR37937:SF1">
    <property type="entry name" value="CONJUGATIVE TRANSFER: DNA TRANSPORT"/>
    <property type="match status" value="1"/>
</dbReference>
<evidence type="ECO:0000256" key="4">
    <source>
        <dbReference type="ARBA" id="ARBA00022692"/>
    </source>
</evidence>
<comment type="similarity">
    <text evidence="2">Belongs to the VirD4/TraG family.</text>
</comment>
<dbReference type="PANTHER" id="PTHR37937">
    <property type="entry name" value="CONJUGATIVE TRANSFER: DNA TRANSPORT"/>
    <property type="match status" value="1"/>
</dbReference>
<dbReference type="OrthoDB" id="9759295at2"/>
<evidence type="ECO:0000313" key="8">
    <source>
        <dbReference type="EMBL" id="AQT48022.1"/>
    </source>
</evidence>
<evidence type="ECO:0000256" key="1">
    <source>
        <dbReference type="ARBA" id="ARBA00004651"/>
    </source>
</evidence>
<dbReference type="InterPro" id="IPR051539">
    <property type="entry name" value="T4SS-coupling_protein"/>
</dbReference>
<gene>
    <name evidence="8" type="ORF">BBC0122_019280</name>
</gene>
<keyword evidence="6 7" id="KW-0472">Membrane</keyword>
<dbReference type="AlphaFoldDB" id="A0A1U9MK13"/>
<proteinExistence type="inferred from homology"/>
<dbReference type="SUPFAM" id="SSF52540">
    <property type="entry name" value="P-loop containing nucleoside triphosphate hydrolases"/>
    <property type="match status" value="1"/>
</dbReference>
<evidence type="ECO:0000313" key="9">
    <source>
        <dbReference type="Proteomes" id="UP000189632"/>
    </source>
</evidence>
<dbReference type="InterPro" id="IPR003688">
    <property type="entry name" value="TraG/VirD4"/>
</dbReference>
<dbReference type="GO" id="GO:0005886">
    <property type="term" value="C:plasma membrane"/>
    <property type="evidence" value="ECO:0007669"/>
    <property type="project" value="UniProtKB-SubCell"/>
</dbReference>
<organism evidence="8 9">
    <name type="scientific">Bartonella choladocola</name>
    <dbReference type="NCBI Taxonomy" id="2750995"/>
    <lineage>
        <taxon>Bacteria</taxon>
        <taxon>Pseudomonadati</taxon>
        <taxon>Pseudomonadota</taxon>
        <taxon>Alphaproteobacteria</taxon>
        <taxon>Hyphomicrobiales</taxon>
        <taxon>Bartonellaceae</taxon>
        <taxon>Bartonella</taxon>
    </lineage>
</organism>
<dbReference type="Proteomes" id="UP000189632">
    <property type="component" value="Chromosome"/>
</dbReference>
<evidence type="ECO:0000256" key="5">
    <source>
        <dbReference type="ARBA" id="ARBA00022989"/>
    </source>
</evidence>
<feature type="transmembrane region" description="Helical" evidence="7">
    <location>
        <begin position="7"/>
        <end position="28"/>
    </location>
</feature>
<feature type="transmembrane region" description="Helical" evidence="7">
    <location>
        <begin position="79"/>
        <end position="102"/>
    </location>
</feature>
<dbReference type="InterPro" id="IPR027417">
    <property type="entry name" value="P-loop_NTPase"/>
</dbReference>
<evidence type="ECO:0000256" key="3">
    <source>
        <dbReference type="ARBA" id="ARBA00022475"/>
    </source>
</evidence>
<dbReference type="Gene3D" id="3.40.50.300">
    <property type="entry name" value="P-loop containing nucleotide triphosphate hydrolases"/>
    <property type="match status" value="1"/>
</dbReference>
<dbReference type="RefSeq" id="WP_077993490.1">
    <property type="nucleotide sequence ID" value="NZ_CP015625.1"/>
</dbReference>
<dbReference type="KEGG" id="bapi:BBC0122_019280"/>
<evidence type="ECO:0000256" key="7">
    <source>
        <dbReference type="SAM" id="Phobius"/>
    </source>
</evidence>
<dbReference type="CDD" id="cd01127">
    <property type="entry name" value="TrwB_TraG_TraD_VirD4"/>
    <property type="match status" value="2"/>
</dbReference>
<dbReference type="Pfam" id="PF02534">
    <property type="entry name" value="T4SS-DNA_transf"/>
    <property type="match status" value="1"/>
</dbReference>
<reference evidence="8 9" key="1">
    <citation type="submission" date="2016-11" db="EMBL/GenBank/DDBJ databases">
        <title>Comparative genomics of Bartonella apis.</title>
        <authorList>
            <person name="Engel P."/>
        </authorList>
    </citation>
    <scope>NUCLEOTIDE SEQUENCE [LARGE SCALE GENOMIC DNA]</scope>
    <source>
        <strain evidence="8 9">BBC0122</strain>
    </source>
</reference>
<evidence type="ECO:0000256" key="6">
    <source>
        <dbReference type="ARBA" id="ARBA00023136"/>
    </source>
</evidence>
<keyword evidence="4 7" id="KW-0812">Transmembrane</keyword>
<dbReference type="EMBL" id="CP015625">
    <property type="protein sequence ID" value="AQT48022.1"/>
    <property type="molecule type" value="Genomic_DNA"/>
</dbReference>
<keyword evidence="5 7" id="KW-1133">Transmembrane helix</keyword>
<sequence length="641" mass="72789">MNSRHRYLLIVLLGIGSLVIWNILYSLIYDARRLSIYGKAALKDALTTELEASFFAPALNFYEHLPTLSEILNYGLKHFYLTTALMSLAMTVGIIVALYVLLTRKRQDDIHGNARLMLKAELREHGLKTKGGLFLGKTGNIDVRDEDQSHVMVIGPPSSGKTECFVIPNLIEWEGSFIALDFKGTLFERTAKIRKKRGDEVYLFGPGYENSHTYNPLDMIRTGVTRITDIQALASLLVPVLDEKNSHWNNSAQMLLTGMISYVLESVECANNRTLGTVGRLFSVSDSFHDTLKSMRDEIGVSSFTYSRLTEFLAIPQEEAGSIRSTLNTHLKPWQNPSIEALTQSGENSIQIEQLREKAMSVYLVIDTGQIEIFAPLLKLFLEQVNSFVNRAYRKPEENKILFMIDEFYQLGKINSIIKQLPFARDRDIRICLVSQGVAQIDEKFTRAGRESILASCVLQLFCSFNDEPTVELVTKKAGQKTVHYKTNSRQMEPFGKPSRRTESEHAMAQPLFRSNELYAWDRNKLLILKVNAQPYVCNKVLADKAKIYVKAVQKANHQLVEVPPLIETIDFLPSWATRIRKKTANYMAEGKALDNEKLPGQKDYQKFLQRIPPKKKINKVVTHDALMSKLNIVVGEEKEQ</sequence>
<dbReference type="Gene3D" id="1.10.8.80">
    <property type="entry name" value="Magnesium chelatase subunit I, C-Terminal domain"/>
    <property type="match status" value="1"/>
</dbReference>
<protein>
    <submittedName>
        <fullName evidence="8">Type IV secretion system protein VirD4</fullName>
    </submittedName>
</protein>
<name>A0A1U9MK13_9HYPH</name>